<evidence type="ECO:0000313" key="1">
    <source>
        <dbReference type="EMBL" id="KXB05950.1"/>
    </source>
</evidence>
<organism evidence="1 2">
    <name type="scientific">candidate division MSBL1 archaeon SCGC-AAA382C18</name>
    <dbReference type="NCBI Taxonomy" id="1698281"/>
    <lineage>
        <taxon>Archaea</taxon>
        <taxon>Methanobacteriati</taxon>
        <taxon>Methanobacteriota</taxon>
        <taxon>candidate division MSBL1</taxon>
    </lineage>
</organism>
<evidence type="ECO:0000313" key="2">
    <source>
        <dbReference type="Proteomes" id="UP000070404"/>
    </source>
</evidence>
<comment type="caution">
    <text evidence="1">The sequence shown here is derived from an EMBL/GenBank/DDBJ whole genome shotgun (WGS) entry which is preliminary data.</text>
</comment>
<proteinExistence type="predicted"/>
<reference evidence="1 2" key="1">
    <citation type="journal article" date="2016" name="Sci. Rep.">
        <title>Metabolic traits of an uncultured archaeal lineage -MSBL1- from brine pools of the Red Sea.</title>
        <authorList>
            <person name="Mwirichia R."/>
            <person name="Alam I."/>
            <person name="Rashid M."/>
            <person name="Vinu M."/>
            <person name="Ba-Alawi W."/>
            <person name="Anthony Kamau A."/>
            <person name="Kamanda Ngugi D."/>
            <person name="Goker M."/>
            <person name="Klenk H.P."/>
            <person name="Bajic V."/>
            <person name="Stingl U."/>
        </authorList>
    </citation>
    <scope>NUCLEOTIDE SEQUENCE [LARGE SCALE GENOMIC DNA]</scope>
    <source>
        <strain evidence="1">SCGC-AAA382C18</strain>
    </source>
</reference>
<sequence>MSHFQGLVIASTLPRKPRPGREIVKSFINDYPELLFLTENHIYSCIDKLEKEKGLVEVLQSESRKSKVNYKLTEVGLGWKRFLEEVKIQFDKETRWNRLFNQKDIDFLKRLRLIEEKGKEIELDQFSETARRNPKGRIEKLSKLRLLEKNENENKIELSKDRCEIFILLTEGKSLEEDKEKLPKIDYTNSV</sequence>
<keyword evidence="2" id="KW-1185">Reference proteome</keyword>
<dbReference type="SUPFAM" id="SSF46785">
    <property type="entry name" value="Winged helix' DNA-binding domain"/>
    <property type="match status" value="1"/>
</dbReference>
<dbReference type="InterPro" id="IPR036388">
    <property type="entry name" value="WH-like_DNA-bd_sf"/>
</dbReference>
<dbReference type="EMBL" id="LHYF01000059">
    <property type="protein sequence ID" value="KXB05950.1"/>
    <property type="molecule type" value="Genomic_DNA"/>
</dbReference>
<name>A0A133VHQ8_9EURY</name>
<dbReference type="AlphaFoldDB" id="A0A133VHQ8"/>
<accession>A0A133VHQ8</accession>
<gene>
    <name evidence="1" type="ORF">AKJ52_02775</name>
</gene>
<dbReference type="Proteomes" id="UP000070404">
    <property type="component" value="Unassembled WGS sequence"/>
</dbReference>
<dbReference type="Gene3D" id="1.10.10.10">
    <property type="entry name" value="Winged helix-like DNA-binding domain superfamily/Winged helix DNA-binding domain"/>
    <property type="match status" value="1"/>
</dbReference>
<dbReference type="InterPro" id="IPR036390">
    <property type="entry name" value="WH_DNA-bd_sf"/>
</dbReference>
<protein>
    <submittedName>
        <fullName evidence="1">Uncharacterized protein</fullName>
    </submittedName>
</protein>